<evidence type="ECO:0000313" key="3">
    <source>
        <dbReference type="Proteomes" id="UP000000547"/>
    </source>
</evidence>
<evidence type="ECO:0000313" key="2">
    <source>
        <dbReference type="EMBL" id="AAZ26012.1"/>
    </source>
</evidence>
<keyword evidence="1" id="KW-0812">Transmembrane</keyword>
<dbReference type="STRING" id="167879.CPS_0525"/>
<dbReference type="Pfam" id="PF13444">
    <property type="entry name" value="Acetyltransf_5"/>
    <property type="match status" value="1"/>
</dbReference>
<dbReference type="SUPFAM" id="SSF55729">
    <property type="entry name" value="Acyl-CoA N-acyltransferases (Nat)"/>
    <property type="match status" value="1"/>
</dbReference>
<dbReference type="InterPro" id="IPR022484">
    <property type="entry name" value="PEP-CTERM/exosrtase_acylTfrase"/>
</dbReference>
<proteinExistence type="predicted"/>
<dbReference type="KEGG" id="cps:CPS_0525"/>
<name>Q489I1_COLP3</name>
<dbReference type="NCBIfam" id="TIGR03694">
    <property type="entry name" value="exosort_acyl"/>
    <property type="match status" value="1"/>
</dbReference>
<dbReference type="HOGENOM" id="CLU_072758_1_0_6"/>
<accession>Q489I1</accession>
<dbReference type="Proteomes" id="UP000000547">
    <property type="component" value="Chromosome"/>
</dbReference>
<reference evidence="2" key="1">
    <citation type="journal article" date="2005" name="Proc. Natl. Acad. Sci. U.S.A.">
        <title>The psychrophilic lifestyle as revealed by the genome sequence of Colwellia psychrerythraea 34H through genomic and proteomic analyses.</title>
        <authorList>
            <person name="Methe B.A."/>
            <person name="Nelson K.E."/>
            <person name="Deming J.W."/>
            <person name="Momen B."/>
            <person name="Melamud E."/>
            <person name="Zhang X."/>
            <person name="Moult J."/>
            <person name="Madupu R."/>
            <person name="Nelson W.C."/>
            <person name="Dodson R.J."/>
            <person name="Brinkac L.M."/>
            <person name="Daugherty S.C."/>
            <person name="Durkin A.S."/>
            <person name="DeBoy R.T."/>
            <person name="Kolonay J.F."/>
            <person name="Sullivan S.A."/>
            <person name="Zhou L."/>
            <person name="Davidsen T.M."/>
            <person name="Wu M."/>
            <person name="Huston A.L."/>
            <person name="Lewis M."/>
            <person name="Weaver B."/>
            <person name="Weidman J.F."/>
            <person name="Khouri H."/>
            <person name="Utterback T.R."/>
            <person name="Feldblyum T.V."/>
            <person name="Fraser C.M."/>
        </authorList>
    </citation>
    <scope>NUCLEOTIDE SEQUENCE [LARGE SCALE GENOMIC DNA]</scope>
    <source>
        <strain evidence="2">34H</strain>
    </source>
</reference>
<dbReference type="InterPro" id="IPR016181">
    <property type="entry name" value="Acyl_CoA_acyltransferase"/>
</dbReference>
<gene>
    <name evidence="2" type="ordered locus">CPS_0525</name>
</gene>
<keyword evidence="1" id="KW-1133">Transmembrane helix</keyword>
<protein>
    <recommendedName>
        <fullName evidence="4">PEP-CTERM/exosortase system-associated acyltransferase</fullName>
    </recommendedName>
</protein>
<dbReference type="Gene3D" id="3.40.630.30">
    <property type="match status" value="1"/>
</dbReference>
<dbReference type="AlphaFoldDB" id="Q489I1"/>
<sequence length="272" mass="31780">MIFANKYHSYLIPIQRKNNGNLTMNHPFDFKIRFADTKSLRQVAFKIRYGVYCTELGWEPENELEMETDVYDDYAFHCLLEHRRTGAFAGCIRLVIPPVNHPNFQLPFEKNCLHSARPEIIDSTTLKRGSFGEISRLAVLASFRRRKKEDHTPFIINNIDPKNFYSEDERRNFPNIAMGLYLAGLSLASMCNHVGLFVMMEPRLNRRLTRFGLPFKQAGDKTDYHGRRAMFYLEKEGFSSHLTEELKDLYIIIHSDLCQQISLSPYTNLVDR</sequence>
<evidence type="ECO:0008006" key="4">
    <source>
        <dbReference type="Google" id="ProtNLM"/>
    </source>
</evidence>
<organism evidence="2 3">
    <name type="scientific">Colwellia psychrerythraea (strain 34H / ATCC BAA-681)</name>
    <name type="common">Vibrio psychroerythus</name>
    <dbReference type="NCBI Taxonomy" id="167879"/>
    <lineage>
        <taxon>Bacteria</taxon>
        <taxon>Pseudomonadati</taxon>
        <taxon>Pseudomonadota</taxon>
        <taxon>Gammaproteobacteria</taxon>
        <taxon>Alteromonadales</taxon>
        <taxon>Colwelliaceae</taxon>
        <taxon>Colwellia</taxon>
    </lineage>
</organism>
<dbReference type="EMBL" id="CP000083">
    <property type="protein sequence ID" value="AAZ26012.1"/>
    <property type="molecule type" value="Genomic_DNA"/>
</dbReference>
<evidence type="ECO:0000256" key="1">
    <source>
        <dbReference type="SAM" id="Phobius"/>
    </source>
</evidence>
<keyword evidence="1" id="KW-0472">Membrane</keyword>
<feature type="transmembrane region" description="Helical" evidence="1">
    <location>
        <begin position="178"/>
        <end position="200"/>
    </location>
</feature>